<evidence type="ECO:0000313" key="2">
    <source>
        <dbReference type="EMBL" id="EXB97262.1"/>
    </source>
</evidence>
<dbReference type="AlphaFoldDB" id="W9RM74"/>
<dbReference type="EMBL" id="KE345262">
    <property type="protein sequence ID" value="EXB97262.1"/>
    <property type="molecule type" value="Genomic_DNA"/>
</dbReference>
<protein>
    <submittedName>
        <fullName evidence="2">Uncharacterized protein</fullName>
    </submittedName>
</protein>
<feature type="region of interest" description="Disordered" evidence="1">
    <location>
        <begin position="1"/>
        <end position="70"/>
    </location>
</feature>
<proteinExistence type="predicted"/>
<reference evidence="3" key="1">
    <citation type="submission" date="2013-01" db="EMBL/GenBank/DDBJ databases">
        <title>Draft Genome Sequence of a Mulberry Tree, Morus notabilis C.K. Schneid.</title>
        <authorList>
            <person name="He N."/>
            <person name="Zhao S."/>
        </authorList>
    </citation>
    <scope>NUCLEOTIDE SEQUENCE</scope>
</reference>
<name>W9RM74_9ROSA</name>
<accession>W9RM74</accession>
<evidence type="ECO:0000256" key="1">
    <source>
        <dbReference type="SAM" id="MobiDB-lite"/>
    </source>
</evidence>
<organism evidence="2 3">
    <name type="scientific">Morus notabilis</name>
    <dbReference type="NCBI Taxonomy" id="981085"/>
    <lineage>
        <taxon>Eukaryota</taxon>
        <taxon>Viridiplantae</taxon>
        <taxon>Streptophyta</taxon>
        <taxon>Embryophyta</taxon>
        <taxon>Tracheophyta</taxon>
        <taxon>Spermatophyta</taxon>
        <taxon>Magnoliopsida</taxon>
        <taxon>eudicotyledons</taxon>
        <taxon>Gunneridae</taxon>
        <taxon>Pentapetalae</taxon>
        <taxon>rosids</taxon>
        <taxon>fabids</taxon>
        <taxon>Rosales</taxon>
        <taxon>Moraceae</taxon>
        <taxon>Moreae</taxon>
        <taxon>Morus</taxon>
    </lineage>
</organism>
<dbReference type="Proteomes" id="UP000030645">
    <property type="component" value="Unassembled WGS sequence"/>
</dbReference>
<gene>
    <name evidence="2" type="ORF">L484_024123</name>
</gene>
<sequence>MSLKPNTPLFFSLLKASTGTPNLRRPSPSRPSPPPLLTSAGPHHRGPRHSTLTVVAPQRRESPLLQPSLD</sequence>
<evidence type="ECO:0000313" key="3">
    <source>
        <dbReference type="Proteomes" id="UP000030645"/>
    </source>
</evidence>
<keyword evidence="3" id="KW-1185">Reference proteome</keyword>